<evidence type="ECO:0000259" key="3">
    <source>
        <dbReference type="Pfam" id="PF13505"/>
    </source>
</evidence>
<dbReference type="Gene3D" id="2.40.160.20">
    <property type="match status" value="1"/>
</dbReference>
<dbReference type="Proteomes" id="UP001251524">
    <property type="component" value="Unassembled WGS sequence"/>
</dbReference>
<dbReference type="EMBL" id="JAVDVY010000001">
    <property type="protein sequence ID" value="MDR7132952.1"/>
    <property type="molecule type" value="Genomic_DNA"/>
</dbReference>
<evidence type="ECO:0000256" key="2">
    <source>
        <dbReference type="SAM" id="SignalP"/>
    </source>
</evidence>
<feature type="chain" id="PRO_5045960556" evidence="2">
    <location>
        <begin position="23"/>
        <end position="189"/>
    </location>
</feature>
<protein>
    <submittedName>
        <fullName evidence="4">Opacity protein-like surface antigen</fullName>
    </submittedName>
</protein>
<keyword evidence="5" id="KW-1185">Reference proteome</keyword>
<evidence type="ECO:0000313" key="5">
    <source>
        <dbReference type="Proteomes" id="UP001251524"/>
    </source>
</evidence>
<accession>A0ABU1W643</accession>
<dbReference type="InterPro" id="IPR011250">
    <property type="entry name" value="OMP/PagP_B-barrel"/>
</dbReference>
<name>A0ABU1W643_9GAMM</name>
<feature type="domain" description="Outer membrane protein beta-barrel" evidence="3">
    <location>
        <begin position="10"/>
        <end position="189"/>
    </location>
</feature>
<sequence length="189" mass="20376">MKHAVSLACALALGALSAPALAAEAQGHQGFVRAEIGNTDVDTTISGGGPTISEDDTTAGFGGGYWFNANFGVEGNYHLLYNRELRGDYALDIFSLAAGVVAKQNFGADGNGFFIGGRAGIAYVVEQVRDDFFDVEDDETSTKPYYGVNLGYDFNRHFGLGLNYTRYQADFEFVEIDADVLSVSGEYRF</sequence>
<dbReference type="SUPFAM" id="SSF56925">
    <property type="entry name" value="OMPA-like"/>
    <property type="match status" value="1"/>
</dbReference>
<feature type="signal peptide" evidence="2">
    <location>
        <begin position="1"/>
        <end position="22"/>
    </location>
</feature>
<proteinExistence type="predicted"/>
<gene>
    <name evidence="4" type="ORF">J2X06_000136</name>
</gene>
<comment type="caution">
    <text evidence="4">The sequence shown here is derived from an EMBL/GenBank/DDBJ whole genome shotgun (WGS) entry which is preliminary data.</text>
</comment>
<dbReference type="RefSeq" id="WP_310056940.1">
    <property type="nucleotide sequence ID" value="NZ_JAVDVY010000001.1"/>
</dbReference>
<reference evidence="4 5" key="1">
    <citation type="submission" date="2023-07" db="EMBL/GenBank/DDBJ databases">
        <title>Sorghum-associated microbial communities from plants grown in Nebraska, USA.</title>
        <authorList>
            <person name="Schachtman D."/>
        </authorList>
    </citation>
    <scope>NUCLEOTIDE SEQUENCE [LARGE SCALE GENOMIC DNA]</scope>
    <source>
        <strain evidence="4 5">BE198</strain>
    </source>
</reference>
<evidence type="ECO:0000256" key="1">
    <source>
        <dbReference type="ARBA" id="ARBA00022729"/>
    </source>
</evidence>
<keyword evidence="1 2" id="KW-0732">Signal</keyword>
<dbReference type="Pfam" id="PF13505">
    <property type="entry name" value="OMP_b-brl"/>
    <property type="match status" value="1"/>
</dbReference>
<evidence type="ECO:0000313" key="4">
    <source>
        <dbReference type="EMBL" id="MDR7132952.1"/>
    </source>
</evidence>
<organism evidence="4 5">
    <name type="scientific">Lysobacter niastensis</name>
    <dbReference type="NCBI Taxonomy" id="380629"/>
    <lineage>
        <taxon>Bacteria</taxon>
        <taxon>Pseudomonadati</taxon>
        <taxon>Pseudomonadota</taxon>
        <taxon>Gammaproteobacteria</taxon>
        <taxon>Lysobacterales</taxon>
        <taxon>Lysobacteraceae</taxon>
        <taxon>Lysobacter</taxon>
    </lineage>
</organism>
<dbReference type="InterPro" id="IPR027385">
    <property type="entry name" value="Beta-barrel_OMP"/>
</dbReference>